<dbReference type="FunFam" id="3.60.15.10:FF:000048">
    <property type="entry name" value="Zn-dependent hydrolase/oxidoreductase family protein, putative"/>
    <property type="match status" value="1"/>
</dbReference>
<dbReference type="GO" id="GO:0008270">
    <property type="term" value="F:zinc ion binding"/>
    <property type="evidence" value="ECO:0007669"/>
    <property type="project" value="InterPro"/>
</dbReference>
<gene>
    <name evidence="3" type="ORF">AJ79_06932</name>
</gene>
<feature type="binding site" evidence="1">
    <location>
        <position position="159"/>
    </location>
    <ligand>
        <name>an N-acyl-1,2-diacyl-sn-glycero-3-phosphoethanolamine</name>
        <dbReference type="ChEBI" id="CHEBI:62537"/>
    </ligand>
</feature>
<dbReference type="STRING" id="1447875.A0A2B7X7N1"/>
<dbReference type="AlphaFoldDB" id="A0A2B7X7N1"/>
<dbReference type="Pfam" id="PF12706">
    <property type="entry name" value="Lactamase_B_2"/>
    <property type="match status" value="1"/>
</dbReference>
<dbReference type="InterPro" id="IPR036866">
    <property type="entry name" value="RibonucZ/Hydroxyglut_hydro"/>
</dbReference>
<dbReference type="GO" id="GO:0070291">
    <property type="term" value="P:N-acylethanolamine metabolic process"/>
    <property type="evidence" value="ECO:0007669"/>
    <property type="project" value="TreeGrafter"/>
</dbReference>
<reference evidence="3 4" key="1">
    <citation type="submission" date="2017-10" db="EMBL/GenBank/DDBJ databases">
        <title>Comparative genomics in systemic dimorphic fungi from Ajellomycetaceae.</title>
        <authorList>
            <person name="Munoz J.F."/>
            <person name="Mcewen J.G."/>
            <person name="Clay O.K."/>
            <person name="Cuomo C.A."/>
        </authorList>
    </citation>
    <scope>NUCLEOTIDE SEQUENCE [LARGE SCALE GENOMIC DNA]</scope>
    <source>
        <strain evidence="3 4">UAMH5409</strain>
    </source>
</reference>
<proteinExistence type="predicted"/>
<feature type="domain" description="Metallo-beta-lactamase" evidence="2">
    <location>
        <begin position="112"/>
        <end position="353"/>
    </location>
</feature>
<evidence type="ECO:0000313" key="3">
    <source>
        <dbReference type="EMBL" id="PGH04975.1"/>
    </source>
</evidence>
<name>A0A2B7X7N1_9EURO</name>
<dbReference type="InterPro" id="IPR024884">
    <property type="entry name" value="NAPE-PLD"/>
</dbReference>
<comment type="caution">
    <text evidence="3">The sequence shown here is derived from an EMBL/GenBank/DDBJ whole genome shotgun (WGS) entry which is preliminary data.</text>
</comment>
<protein>
    <recommendedName>
        <fullName evidence="2">Metallo-beta-lactamase domain-containing protein</fullName>
    </recommendedName>
</protein>
<dbReference type="PANTHER" id="PTHR15032">
    <property type="entry name" value="N-ACYL-PHOSPHATIDYLETHANOLAMINE-HYDROLYZING PHOSPHOLIPASE D"/>
    <property type="match status" value="1"/>
</dbReference>
<dbReference type="GO" id="GO:0005737">
    <property type="term" value="C:cytoplasm"/>
    <property type="evidence" value="ECO:0007669"/>
    <property type="project" value="TreeGrafter"/>
</dbReference>
<dbReference type="PIRSF" id="PIRSF038896">
    <property type="entry name" value="NAPE-PLD"/>
    <property type="match status" value="1"/>
</dbReference>
<dbReference type="GO" id="GO:0070292">
    <property type="term" value="P:N-acylphosphatidylethanolamine metabolic process"/>
    <property type="evidence" value="ECO:0007669"/>
    <property type="project" value="TreeGrafter"/>
</dbReference>
<feature type="binding site" evidence="1">
    <location>
        <position position="330"/>
    </location>
    <ligand>
        <name>an N-acyl-1,2-diacyl-sn-glycero-3-phosphoethanolamine</name>
        <dbReference type="ChEBI" id="CHEBI:62537"/>
    </ligand>
</feature>
<dbReference type="InterPro" id="IPR001279">
    <property type="entry name" value="Metallo-B-lactamas"/>
</dbReference>
<evidence type="ECO:0000256" key="1">
    <source>
        <dbReference type="PIRSR" id="PIRSR038896-50"/>
    </source>
</evidence>
<dbReference type="Gene3D" id="3.60.15.10">
    <property type="entry name" value="Ribonuclease Z/Hydroxyacylglutathione hydrolase-like"/>
    <property type="match status" value="1"/>
</dbReference>
<accession>A0A2B7X7N1</accession>
<dbReference type="PANTHER" id="PTHR15032:SF4">
    <property type="entry name" value="N-ACYL-PHOSPHATIDYLETHANOLAMINE-HYDROLYZING PHOSPHOLIPASE D"/>
    <property type="match status" value="1"/>
</dbReference>
<sequence>MVLSAPGASSYGAGITKLPPKAVPADFGEKKHHVLTGGFRNPWDSWSTLSAFAIMKALLLRRWRGEANIPDTTAHTIAIRKPEFLENRSTPKLRATWLGHACFYVEFPGGLRVLFDPVLEDYCSPAPVRTSHTKRYTAAPCAVADLPYVDAVFISHNHYDHLCHPTVMNIKHRFPNCHFFVPLGNKQWFLDSGIANVTELDWWEEAEVTLSPSKEKREVDTVGPSDTITARIGCLPCQHTSSRTAWDRSKTLWASWSVESGGSKLYFAGDTGYRAVPKLPPEIDDHGPEHQHKYPHCPAFAQIGSLRGPFDLGLIPIGAYDPRYIMSAMHSDPYDAVSIFLDTKCQRALGMHWGTFTLTEEDVMEPPRKLRDALGRVGVAEEGVFDVCAIGEGRQF</sequence>
<organism evidence="3 4">
    <name type="scientific">Helicocarpus griseus UAMH5409</name>
    <dbReference type="NCBI Taxonomy" id="1447875"/>
    <lineage>
        <taxon>Eukaryota</taxon>
        <taxon>Fungi</taxon>
        <taxon>Dikarya</taxon>
        <taxon>Ascomycota</taxon>
        <taxon>Pezizomycotina</taxon>
        <taxon>Eurotiomycetes</taxon>
        <taxon>Eurotiomycetidae</taxon>
        <taxon>Onygenales</taxon>
        <taxon>Ajellomycetaceae</taxon>
        <taxon>Helicocarpus</taxon>
    </lineage>
</organism>
<evidence type="ECO:0000313" key="4">
    <source>
        <dbReference type="Proteomes" id="UP000223968"/>
    </source>
</evidence>
<keyword evidence="4" id="KW-1185">Reference proteome</keyword>
<dbReference type="EMBL" id="PDNB01000130">
    <property type="protein sequence ID" value="PGH04975.1"/>
    <property type="molecule type" value="Genomic_DNA"/>
</dbReference>
<dbReference type="Proteomes" id="UP000223968">
    <property type="component" value="Unassembled WGS sequence"/>
</dbReference>
<dbReference type="GO" id="GO:0070290">
    <property type="term" value="F:N-acylphosphatidylethanolamine-specific phospholipase D activity"/>
    <property type="evidence" value="ECO:0007669"/>
    <property type="project" value="InterPro"/>
</dbReference>
<dbReference type="SUPFAM" id="SSF56281">
    <property type="entry name" value="Metallo-hydrolase/oxidoreductase"/>
    <property type="match status" value="1"/>
</dbReference>
<dbReference type="OrthoDB" id="332863at2759"/>
<evidence type="ECO:0000259" key="2">
    <source>
        <dbReference type="Pfam" id="PF12706"/>
    </source>
</evidence>